<feature type="transmembrane region" description="Helical" evidence="5">
    <location>
        <begin position="272"/>
        <end position="291"/>
    </location>
</feature>
<dbReference type="PROSITE" id="PS50850">
    <property type="entry name" value="MFS"/>
    <property type="match status" value="1"/>
</dbReference>
<keyword evidence="8" id="KW-1185">Reference proteome</keyword>
<comment type="caution">
    <text evidence="7">The sequence shown here is derived from an EMBL/GenBank/DDBJ whole genome shotgun (WGS) entry which is preliminary data.</text>
</comment>
<keyword evidence="2 5" id="KW-0812">Transmembrane</keyword>
<dbReference type="Pfam" id="PF07690">
    <property type="entry name" value="MFS_1"/>
    <property type="match status" value="1"/>
</dbReference>
<dbReference type="PANTHER" id="PTHR23531:SF1">
    <property type="entry name" value="QUINOLENE RESISTANCE PROTEIN NORA"/>
    <property type="match status" value="1"/>
</dbReference>
<keyword evidence="4 5" id="KW-0472">Membrane</keyword>
<accession>A0ABS1LN11</accession>
<reference evidence="7 8" key="1">
    <citation type="journal article" date="2021" name="Arch. Microbiol.">
        <title>Myceligenerans indicum sp. nov., an actinobacterium isolated from mangrove sediment of Sundarbans, India.</title>
        <authorList>
            <person name="Asha K."/>
            <person name="Bhadury P."/>
        </authorList>
    </citation>
    <scope>NUCLEOTIDE SEQUENCE [LARGE SCALE GENOMIC DNA]</scope>
    <source>
        <strain evidence="7 8">I2</strain>
    </source>
</reference>
<dbReference type="InterPro" id="IPR011701">
    <property type="entry name" value="MFS"/>
</dbReference>
<feature type="transmembrane region" description="Helical" evidence="5">
    <location>
        <begin position="20"/>
        <end position="45"/>
    </location>
</feature>
<evidence type="ECO:0000256" key="2">
    <source>
        <dbReference type="ARBA" id="ARBA00022692"/>
    </source>
</evidence>
<sequence length="391" mass="38716">MTTSAATGTAHGATRRSRGFAVLLAVTFLALANYASLLSVVPLWAAEGGAGSAAMGSTTGVMMAGTVAAQLAMPWLFRVLDLRTMVVAGAALLGVPTPFYLLTPDLWPVLALSVVRGAGFALVVVAGGTLVAELSPEGRFARSAALYGTSAALPNLLALPGGLWAAQTWGFGTTFWFAGGASLAGSLIALGLPGRSRGSFTLGSLSAARHIVRPVGIFLLTAAAFGATTTFLPVAGPGTAQVALALLAASVALVAARLAAGAAGDRIGTGRLLLPAGLTCAAGAAVIAVSLHGGPWLLLGAFLLGAGFGATQNDSFVSVMHTLGPGHHGAASTIWNIAYDGGLGAGAFTIGLIIARTGYTGAFWTLAAAIAAVVLALAKRGIPGRGAPAEH</sequence>
<proteinExistence type="predicted"/>
<organism evidence="7 8">
    <name type="scientific">Myceligenerans indicum</name>
    <dbReference type="NCBI Taxonomy" id="2593663"/>
    <lineage>
        <taxon>Bacteria</taxon>
        <taxon>Bacillati</taxon>
        <taxon>Actinomycetota</taxon>
        <taxon>Actinomycetes</taxon>
        <taxon>Micrococcales</taxon>
        <taxon>Promicromonosporaceae</taxon>
        <taxon>Myceligenerans</taxon>
    </lineage>
</organism>
<dbReference type="PANTHER" id="PTHR23531">
    <property type="entry name" value="QUINOLENE RESISTANCE PROTEIN NORA"/>
    <property type="match status" value="1"/>
</dbReference>
<evidence type="ECO:0000313" key="7">
    <source>
        <dbReference type="EMBL" id="MBL0887428.1"/>
    </source>
</evidence>
<dbReference type="SUPFAM" id="SSF103473">
    <property type="entry name" value="MFS general substrate transporter"/>
    <property type="match status" value="1"/>
</dbReference>
<evidence type="ECO:0000256" key="3">
    <source>
        <dbReference type="ARBA" id="ARBA00022989"/>
    </source>
</evidence>
<name>A0ABS1LN11_9MICO</name>
<gene>
    <name evidence="7" type="ORF">HGK34_14260</name>
</gene>
<evidence type="ECO:0000256" key="1">
    <source>
        <dbReference type="ARBA" id="ARBA00004651"/>
    </source>
</evidence>
<dbReference type="EMBL" id="JABBYC010000028">
    <property type="protein sequence ID" value="MBL0887428.1"/>
    <property type="molecule type" value="Genomic_DNA"/>
</dbReference>
<comment type="subcellular location">
    <subcellularLocation>
        <location evidence="1">Cell membrane</location>
        <topology evidence="1">Multi-pass membrane protein</topology>
    </subcellularLocation>
</comment>
<evidence type="ECO:0000256" key="4">
    <source>
        <dbReference type="ARBA" id="ARBA00023136"/>
    </source>
</evidence>
<feature type="transmembrane region" description="Helical" evidence="5">
    <location>
        <begin position="109"/>
        <end position="132"/>
    </location>
</feature>
<dbReference type="Gene3D" id="1.20.1250.20">
    <property type="entry name" value="MFS general substrate transporter like domains"/>
    <property type="match status" value="2"/>
</dbReference>
<feature type="transmembrane region" description="Helical" evidence="5">
    <location>
        <begin position="337"/>
        <end position="355"/>
    </location>
</feature>
<dbReference type="InterPro" id="IPR052714">
    <property type="entry name" value="MFS_Exporter"/>
</dbReference>
<dbReference type="RefSeq" id="WP_201848510.1">
    <property type="nucleotide sequence ID" value="NZ_JABBYC010000028.1"/>
</dbReference>
<feature type="transmembrane region" description="Helical" evidence="5">
    <location>
        <begin position="84"/>
        <end position="103"/>
    </location>
</feature>
<feature type="domain" description="Major facilitator superfamily (MFS) profile" evidence="6">
    <location>
        <begin position="182"/>
        <end position="391"/>
    </location>
</feature>
<evidence type="ECO:0000313" key="8">
    <source>
        <dbReference type="Proteomes" id="UP000675409"/>
    </source>
</evidence>
<dbReference type="InterPro" id="IPR020846">
    <property type="entry name" value="MFS_dom"/>
</dbReference>
<feature type="transmembrane region" description="Helical" evidence="5">
    <location>
        <begin position="361"/>
        <end position="378"/>
    </location>
</feature>
<protein>
    <submittedName>
        <fullName evidence="7">MFS transporter</fullName>
    </submittedName>
</protein>
<feature type="transmembrane region" description="Helical" evidence="5">
    <location>
        <begin position="57"/>
        <end position="77"/>
    </location>
</feature>
<dbReference type="InterPro" id="IPR036259">
    <property type="entry name" value="MFS_trans_sf"/>
</dbReference>
<feature type="transmembrane region" description="Helical" evidence="5">
    <location>
        <begin position="144"/>
        <end position="163"/>
    </location>
</feature>
<feature type="transmembrane region" description="Helical" evidence="5">
    <location>
        <begin position="215"/>
        <end position="236"/>
    </location>
</feature>
<evidence type="ECO:0000259" key="6">
    <source>
        <dbReference type="PROSITE" id="PS50850"/>
    </source>
</evidence>
<evidence type="ECO:0000256" key="5">
    <source>
        <dbReference type="SAM" id="Phobius"/>
    </source>
</evidence>
<feature type="transmembrane region" description="Helical" evidence="5">
    <location>
        <begin position="175"/>
        <end position="194"/>
    </location>
</feature>
<feature type="transmembrane region" description="Helical" evidence="5">
    <location>
        <begin position="242"/>
        <end position="260"/>
    </location>
</feature>
<dbReference type="Proteomes" id="UP000675409">
    <property type="component" value="Unassembled WGS sequence"/>
</dbReference>
<keyword evidence="3 5" id="KW-1133">Transmembrane helix</keyword>